<evidence type="ECO:0000256" key="5">
    <source>
        <dbReference type="SAM" id="MobiDB-lite"/>
    </source>
</evidence>
<evidence type="ECO:0000313" key="7">
    <source>
        <dbReference type="EMBL" id="KAF2092664.1"/>
    </source>
</evidence>
<dbReference type="PANTHER" id="PTHR10237">
    <property type="entry name" value="DEFORMED EPIDERMAL AUTOREGULATORY FACTOR 1 HOMOLOG SUPPRESSIN"/>
    <property type="match status" value="1"/>
</dbReference>
<evidence type="ECO:0000256" key="4">
    <source>
        <dbReference type="PROSITE-ProRule" id="PRU00134"/>
    </source>
</evidence>
<evidence type="ECO:0000256" key="1">
    <source>
        <dbReference type="ARBA" id="ARBA00022723"/>
    </source>
</evidence>
<feature type="domain" description="MYND-type" evidence="6">
    <location>
        <begin position="162"/>
        <end position="204"/>
    </location>
</feature>
<dbReference type="GO" id="GO:0008270">
    <property type="term" value="F:zinc ion binding"/>
    <property type="evidence" value="ECO:0007669"/>
    <property type="project" value="UniProtKB-KW"/>
</dbReference>
<evidence type="ECO:0000256" key="2">
    <source>
        <dbReference type="ARBA" id="ARBA00022771"/>
    </source>
</evidence>
<evidence type="ECO:0000313" key="8">
    <source>
        <dbReference type="Proteomes" id="UP000799772"/>
    </source>
</evidence>
<reference evidence="7" key="1">
    <citation type="journal article" date="2020" name="Stud. Mycol.">
        <title>101 Dothideomycetes genomes: a test case for predicting lifestyles and emergence of pathogens.</title>
        <authorList>
            <person name="Haridas S."/>
            <person name="Albert R."/>
            <person name="Binder M."/>
            <person name="Bloem J."/>
            <person name="Labutti K."/>
            <person name="Salamov A."/>
            <person name="Andreopoulos B."/>
            <person name="Baker S."/>
            <person name="Barry K."/>
            <person name="Bills G."/>
            <person name="Bluhm B."/>
            <person name="Cannon C."/>
            <person name="Castanera R."/>
            <person name="Culley D."/>
            <person name="Daum C."/>
            <person name="Ezra D."/>
            <person name="Gonzalez J."/>
            <person name="Henrissat B."/>
            <person name="Kuo A."/>
            <person name="Liang C."/>
            <person name="Lipzen A."/>
            <person name="Lutzoni F."/>
            <person name="Magnuson J."/>
            <person name="Mondo S."/>
            <person name="Nolan M."/>
            <person name="Ohm R."/>
            <person name="Pangilinan J."/>
            <person name="Park H.-J."/>
            <person name="Ramirez L."/>
            <person name="Alfaro M."/>
            <person name="Sun H."/>
            <person name="Tritt A."/>
            <person name="Yoshinaga Y."/>
            <person name="Zwiers L.-H."/>
            <person name="Turgeon B."/>
            <person name="Goodwin S."/>
            <person name="Spatafora J."/>
            <person name="Crous P."/>
            <person name="Grigoriev I."/>
        </authorList>
    </citation>
    <scope>NUCLEOTIDE SEQUENCE</scope>
    <source>
        <strain evidence="7">CBS 133067</strain>
    </source>
</reference>
<evidence type="ECO:0000256" key="3">
    <source>
        <dbReference type="ARBA" id="ARBA00022833"/>
    </source>
</evidence>
<dbReference type="PROSITE" id="PS50865">
    <property type="entry name" value="ZF_MYND_2"/>
    <property type="match status" value="1"/>
</dbReference>
<dbReference type="Proteomes" id="UP000799772">
    <property type="component" value="Unassembled WGS sequence"/>
</dbReference>
<keyword evidence="1" id="KW-0479">Metal-binding</keyword>
<protein>
    <recommendedName>
        <fullName evidence="6">MYND-type domain-containing protein</fullName>
    </recommendedName>
</protein>
<dbReference type="GO" id="GO:0000981">
    <property type="term" value="F:DNA-binding transcription factor activity, RNA polymerase II-specific"/>
    <property type="evidence" value="ECO:0007669"/>
    <property type="project" value="TreeGrafter"/>
</dbReference>
<keyword evidence="8" id="KW-1185">Reference proteome</keyword>
<comment type="caution">
    <text evidence="7">The sequence shown here is derived from an EMBL/GenBank/DDBJ whole genome shotgun (WGS) entry which is preliminary data.</text>
</comment>
<dbReference type="AlphaFoldDB" id="A0A9P4M4A6"/>
<dbReference type="OrthoDB" id="432970at2759"/>
<dbReference type="EMBL" id="ML978143">
    <property type="protein sequence ID" value="KAF2092664.1"/>
    <property type="molecule type" value="Genomic_DNA"/>
</dbReference>
<keyword evidence="2 4" id="KW-0863">Zinc-finger</keyword>
<feature type="region of interest" description="Disordered" evidence="5">
    <location>
        <begin position="290"/>
        <end position="323"/>
    </location>
</feature>
<sequence>MDAAAVAQEFEKLPTAETTPTGLPNYWHFSIRRVPLIPAQDLVHLVHPESRFVASAGPADILCLATPAAQADVVVPLLLRAFVQGVDRGPNGEQISNEPLSAPSRWSTNDSGLAKAVEAKLKFLGIREQLCTVHVGSAKEDGIADESWLEFLNTLAQTAGKCEGCLKPVKSFPKPLSRCAKCRSAWYCSRECQKNNWKEHKKVCGQRPKTEPYQFYNKVARTSSEAKTLAQSVNLTLPDERNPTGISYPIRRLVRAGKDTPDNMRLFFGPDWQDVDKSINEQRMLALLNPPQGSPAYVMHASDDRDAPTPSPRPASAEEEKKIQEVRDMQAAVKRRLGNRKEPTNDDIVAILTGQGENWPDKLPLYQLAINTMDQGVEVR</sequence>
<keyword evidence="3" id="KW-0862">Zinc</keyword>
<accession>A0A9P4M4A6</accession>
<organism evidence="7 8">
    <name type="scientific">Rhizodiscina lignyota</name>
    <dbReference type="NCBI Taxonomy" id="1504668"/>
    <lineage>
        <taxon>Eukaryota</taxon>
        <taxon>Fungi</taxon>
        <taxon>Dikarya</taxon>
        <taxon>Ascomycota</taxon>
        <taxon>Pezizomycotina</taxon>
        <taxon>Dothideomycetes</taxon>
        <taxon>Pleosporomycetidae</taxon>
        <taxon>Aulographales</taxon>
        <taxon>Rhizodiscinaceae</taxon>
        <taxon>Rhizodiscina</taxon>
    </lineage>
</organism>
<dbReference type="InterPro" id="IPR002893">
    <property type="entry name" value="Znf_MYND"/>
</dbReference>
<proteinExistence type="predicted"/>
<dbReference type="SUPFAM" id="SSF144232">
    <property type="entry name" value="HIT/MYND zinc finger-like"/>
    <property type="match status" value="1"/>
</dbReference>
<dbReference type="GO" id="GO:0005634">
    <property type="term" value="C:nucleus"/>
    <property type="evidence" value="ECO:0007669"/>
    <property type="project" value="TreeGrafter"/>
</dbReference>
<evidence type="ECO:0000259" key="6">
    <source>
        <dbReference type="PROSITE" id="PS50865"/>
    </source>
</evidence>
<dbReference type="PANTHER" id="PTHR10237:SF14">
    <property type="entry name" value="MYND-TYPE DOMAIN-CONTAINING PROTEIN"/>
    <property type="match status" value="1"/>
</dbReference>
<dbReference type="Gene3D" id="6.10.140.2220">
    <property type="match status" value="1"/>
</dbReference>
<dbReference type="Pfam" id="PF01753">
    <property type="entry name" value="zf-MYND"/>
    <property type="match status" value="1"/>
</dbReference>
<dbReference type="PROSITE" id="PS01360">
    <property type="entry name" value="ZF_MYND_1"/>
    <property type="match status" value="1"/>
</dbReference>
<dbReference type="InterPro" id="IPR024119">
    <property type="entry name" value="TF_DEAF-1"/>
</dbReference>
<name>A0A9P4M4A6_9PEZI</name>
<gene>
    <name evidence="7" type="ORF">NA57DRAFT_82032</name>
</gene>